<dbReference type="RefSeq" id="WP_208914496.1">
    <property type="nucleotide sequence ID" value="NZ_LT840184.1"/>
</dbReference>
<reference evidence="3 4" key="1">
    <citation type="submission" date="2017-04" db="EMBL/GenBank/DDBJ databases">
        <authorList>
            <person name="Afonso C.L."/>
            <person name="Miller P.J."/>
            <person name="Scott M.A."/>
            <person name="Spackman E."/>
            <person name="Goraichik I."/>
            <person name="Dimitrov K.M."/>
            <person name="Suarez D.L."/>
            <person name="Swayne D.E."/>
        </authorList>
    </citation>
    <scope>NUCLEOTIDE SEQUENCE [LARGE SCALE GENOMIC DNA]</scope>
    <source>
        <strain evidence="3 4">N3/975</strain>
    </source>
</reference>
<sequence>MKSRRRWAWITGIIVVTAAALLMVWLPFRSEDPMLTAQAAEQAVLEQYPGKIEETKLENGYYELQLRSETGLYHVVLDARSGTVDSIRQAEVKEEKKPKTLLSREQVKAELQKSTDGKIDKLELVQQKGKQVYEAVIKQKDGRRQEVIVDPYTGETLSFRNIQPQPQSKPPGKEDKDDKTAQLLTEAEASKLALAKIPGVVDDVELRRRDSEIPYYLIEINLKDGREATVEINAISGAVRSVTWDDDEPDDDDE</sequence>
<dbReference type="InterPro" id="IPR025711">
    <property type="entry name" value="PepSY"/>
</dbReference>
<protein>
    <submittedName>
        <fullName evidence="3">Uncharacterized membrane protein YkoI</fullName>
    </submittedName>
</protein>
<dbReference type="Proteomes" id="UP000192940">
    <property type="component" value="Chromosome I"/>
</dbReference>
<accession>A0A1X7HIM2</accession>
<evidence type="ECO:0000313" key="3">
    <source>
        <dbReference type="EMBL" id="SMF87231.1"/>
    </source>
</evidence>
<evidence type="ECO:0000313" key="4">
    <source>
        <dbReference type="Proteomes" id="UP000192940"/>
    </source>
</evidence>
<organism evidence="3 4">
    <name type="scientific">Paenibacillus uliginis N3/975</name>
    <dbReference type="NCBI Taxonomy" id="1313296"/>
    <lineage>
        <taxon>Bacteria</taxon>
        <taxon>Bacillati</taxon>
        <taxon>Bacillota</taxon>
        <taxon>Bacilli</taxon>
        <taxon>Bacillales</taxon>
        <taxon>Paenibacillaceae</taxon>
        <taxon>Paenibacillus</taxon>
    </lineage>
</organism>
<feature type="domain" description="PepSY" evidence="2">
    <location>
        <begin position="102"/>
        <end position="158"/>
    </location>
</feature>
<dbReference type="STRING" id="1313296.SAMN05661091_3668"/>
<keyword evidence="1" id="KW-0812">Transmembrane</keyword>
<keyword evidence="4" id="KW-1185">Reference proteome</keyword>
<proteinExistence type="predicted"/>
<name>A0A1X7HIM2_9BACL</name>
<feature type="domain" description="PepSY" evidence="2">
    <location>
        <begin position="184"/>
        <end position="242"/>
    </location>
</feature>
<dbReference type="EMBL" id="LT840184">
    <property type="protein sequence ID" value="SMF87231.1"/>
    <property type="molecule type" value="Genomic_DNA"/>
</dbReference>
<feature type="domain" description="PepSY" evidence="2">
    <location>
        <begin position="35"/>
        <end position="84"/>
    </location>
</feature>
<keyword evidence="1" id="KW-1133">Transmembrane helix</keyword>
<dbReference type="Gene3D" id="3.10.450.40">
    <property type="match status" value="3"/>
</dbReference>
<keyword evidence="1" id="KW-0472">Membrane</keyword>
<dbReference type="Pfam" id="PF03413">
    <property type="entry name" value="PepSY"/>
    <property type="match status" value="3"/>
</dbReference>
<dbReference type="AlphaFoldDB" id="A0A1X7HIM2"/>
<evidence type="ECO:0000256" key="1">
    <source>
        <dbReference type="SAM" id="Phobius"/>
    </source>
</evidence>
<feature type="transmembrane region" description="Helical" evidence="1">
    <location>
        <begin position="7"/>
        <end position="28"/>
    </location>
</feature>
<evidence type="ECO:0000259" key="2">
    <source>
        <dbReference type="Pfam" id="PF03413"/>
    </source>
</evidence>
<gene>
    <name evidence="3" type="ORF">SAMN05661091_3668</name>
</gene>